<name>A0A5B8LEY7_9SPHN</name>
<feature type="domain" description="Glycosyltransferase 2-like" evidence="5">
    <location>
        <begin position="190"/>
        <end position="390"/>
    </location>
</feature>
<feature type="transmembrane region" description="Helical" evidence="4">
    <location>
        <begin position="32"/>
        <end position="50"/>
    </location>
</feature>
<dbReference type="InterPro" id="IPR001173">
    <property type="entry name" value="Glyco_trans_2-like"/>
</dbReference>
<keyword evidence="7" id="KW-1185">Reference proteome</keyword>
<evidence type="ECO:0000256" key="4">
    <source>
        <dbReference type="SAM" id="Phobius"/>
    </source>
</evidence>
<evidence type="ECO:0000256" key="2">
    <source>
        <dbReference type="ARBA" id="ARBA00022676"/>
    </source>
</evidence>
<dbReference type="KEGG" id="spai:FPZ24_01340"/>
<dbReference type="InterPro" id="IPR029044">
    <property type="entry name" value="Nucleotide-diphossugar_trans"/>
</dbReference>
<dbReference type="EMBL" id="CP042306">
    <property type="protein sequence ID" value="QDZ06282.1"/>
    <property type="molecule type" value="Genomic_DNA"/>
</dbReference>
<sequence>MLQRTAADALAQTFAKQSPRLNPRRVGWPSRAITALVYVAFIALVVQAFLRQGILVWAVGVAYILYDTALLIFTAIEIWPLRHGAGRAAASDATASLAIIVAARNEAAVLDVTIDRLAAQDGAPDLILIADDGSDDATPEALARYGLTPPDIGAISPPAPGLPSLRWLRLPHGGKARALNAALLHVPQDIVVTVDADTLLEPGAIAAMRGAFAAEPALVAATGVIRPMCGPSLSGRLFEWFQTYEYVRNFLSRYAWERLNGLLLVSGAFAAFRTKAVIEVGGFDPDCLVEDYELIHRLHRFAHDSGRDWRVRVVGGALASTDAPATLPAFLRQRRRWFGGFLQTQHWNRDMVANRRFGKLGTAMLPVKAADTMQPVFGLTAFAILIVVLVTGRLHIVLPILIIMIAKIAIDLTFHLASLTLYSRWTGQTKGLRFGPALAAAMLEPFSFQLFRHWGAILGWKAFLTGRETWARQSRTAIAEVKRDEA</sequence>
<evidence type="ECO:0000313" key="7">
    <source>
        <dbReference type="Proteomes" id="UP000315673"/>
    </source>
</evidence>
<organism evidence="6 7">
    <name type="scientific">Sphingomonas panacisoli</name>
    <dbReference type="NCBI Taxonomy" id="1813879"/>
    <lineage>
        <taxon>Bacteria</taxon>
        <taxon>Pseudomonadati</taxon>
        <taxon>Pseudomonadota</taxon>
        <taxon>Alphaproteobacteria</taxon>
        <taxon>Sphingomonadales</taxon>
        <taxon>Sphingomonadaceae</taxon>
        <taxon>Sphingomonas</taxon>
    </lineage>
</organism>
<feature type="transmembrane region" description="Helical" evidence="4">
    <location>
        <begin position="376"/>
        <end position="394"/>
    </location>
</feature>
<proteinExistence type="inferred from homology"/>
<feature type="transmembrane region" description="Helical" evidence="4">
    <location>
        <begin position="400"/>
        <end position="422"/>
    </location>
</feature>
<dbReference type="Proteomes" id="UP000315673">
    <property type="component" value="Chromosome"/>
</dbReference>
<dbReference type="Gene3D" id="3.90.550.10">
    <property type="entry name" value="Spore Coat Polysaccharide Biosynthesis Protein SpsA, Chain A"/>
    <property type="match status" value="1"/>
</dbReference>
<dbReference type="AlphaFoldDB" id="A0A5B8LEY7"/>
<dbReference type="SUPFAM" id="SSF53448">
    <property type="entry name" value="Nucleotide-diphospho-sugar transferases"/>
    <property type="match status" value="1"/>
</dbReference>
<evidence type="ECO:0000313" key="6">
    <source>
        <dbReference type="EMBL" id="QDZ06282.1"/>
    </source>
</evidence>
<protein>
    <submittedName>
        <fullName evidence="6">Glycosyltransferase family 2 protein</fullName>
    </submittedName>
</protein>
<reference evidence="6 7" key="1">
    <citation type="submission" date="2019-07" db="EMBL/GenBank/DDBJ databases">
        <title>Full genome sequence of Sphingomonas sp. 4R-6-7(HKS19).</title>
        <authorList>
            <person name="Im W.-T."/>
        </authorList>
    </citation>
    <scope>NUCLEOTIDE SEQUENCE [LARGE SCALE GENOMIC DNA]</scope>
    <source>
        <strain evidence="6 7">HKS19</strain>
    </source>
</reference>
<keyword evidence="4" id="KW-0812">Transmembrane</keyword>
<feature type="transmembrane region" description="Helical" evidence="4">
    <location>
        <begin position="56"/>
        <end position="79"/>
    </location>
</feature>
<dbReference type="OrthoDB" id="276604at2"/>
<gene>
    <name evidence="6" type="ORF">FPZ24_01340</name>
</gene>
<dbReference type="RefSeq" id="WP_146569366.1">
    <property type="nucleotide sequence ID" value="NZ_CP042306.1"/>
</dbReference>
<evidence type="ECO:0000256" key="1">
    <source>
        <dbReference type="ARBA" id="ARBA00006739"/>
    </source>
</evidence>
<accession>A0A5B8LEY7</accession>
<keyword evidence="3 6" id="KW-0808">Transferase</keyword>
<dbReference type="PANTHER" id="PTHR43630:SF1">
    <property type="entry name" value="POLY-BETA-1,6-N-ACETYL-D-GLUCOSAMINE SYNTHASE"/>
    <property type="match status" value="1"/>
</dbReference>
<keyword evidence="4" id="KW-0472">Membrane</keyword>
<dbReference type="CDD" id="cd06423">
    <property type="entry name" value="CESA_like"/>
    <property type="match status" value="1"/>
</dbReference>
<comment type="similarity">
    <text evidence="1">Belongs to the glycosyltransferase 2 family.</text>
</comment>
<dbReference type="GO" id="GO:0016757">
    <property type="term" value="F:glycosyltransferase activity"/>
    <property type="evidence" value="ECO:0007669"/>
    <property type="project" value="UniProtKB-KW"/>
</dbReference>
<dbReference type="PANTHER" id="PTHR43630">
    <property type="entry name" value="POLY-BETA-1,6-N-ACETYL-D-GLUCOSAMINE SYNTHASE"/>
    <property type="match status" value="1"/>
</dbReference>
<evidence type="ECO:0000256" key="3">
    <source>
        <dbReference type="ARBA" id="ARBA00022679"/>
    </source>
</evidence>
<evidence type="ECO:0000259" key="5">
    <source>
        <dbReference type="Pfam" id="PF13632"/>
    </source>
</evidence>
<keyword evidence="4" id="KW-1133">Transmembrane helix</keyword>
<dbReference type="Pfam" id="PF13632">
    <property type="entry name" value="Glyco_trans_2_3"/>
    <property type="match status" value="1"/>
</dbReference>
<keyword evidence="2" id="KW-0328">Glycosyltransferase</keyword>